<gene>
    <name evidence="2" type="ORF">HID58_034021</name>
</gene>
<reference evidence="2 3" key="1">
    <citation type="submission" date="2021-05" db="EMBL/GenBank/DDBJ databases">
        <title>Genome Assembly of Synthetic Allotetraploid Brassica napus Reveals Homoeologous Exchanges between Subgenomes.</title>
        <authorList>
            <person name="Davis J.T."/>
        </authorList>
    </citation>
    <scope>NUCLEOTIDE SEQUENCE [LARGE SCALE GENOMIC DNA]</scope>
    <source>
        <strain evidence="3">cv. Da-Ae</strain>
        <tissue evidence="2">Seedling</tissue>
    </source>
</reference>
<evidence type="ECO:0000313" key="2">
    <source>
        <dbReference type="EMBL" id="KAH0910700.1"/>
    </source>
</evidence>
<keyword evidence="1" id="KW-1133">Transmembrane helix</keyword>
<organism evidence="2 3">
    <name type="scientific">Brassica napus</name>
    <name type="common">Rape</name>
    <dbReference type="NCBI Taxonomy" id="3708"/>
    <lineage>
        <taxon>Eukaryota</taxon>
        <taxon>Viridiplantae</taxon>
        <taxon>Streptophyta</taxon>
        <taxon>Embryophyta</taxon>
        <taxon>Tracheophyta</taxon>
        <taxon>Spermatophyta</taxon>
        <taxon>Magnoliopsida</taxon>
        <taxon>eudicotyledons</taxon>
        <taxon>Gunneridae</taxon>
        <taxon>Pentapetalae</taxon>
        <taxon>rosids</taxon>
        <taxon>malvids</taxon>
        <taxon>Brassicales</taxon>
        <taxon>Brassicaceae</taxon>
        <taxon>Brassiceae</taxon>
        <taxon>Brassica</taxon>
    </lineage>
</organism>
<dbReference type="Proteomes" id="UP000824890">
    <property type="component" value="Unassembled WGS sequence"/>
</dbReference>
<keyword evidence="3" id="KW-1185">Reference proteome</keyword>
<proteinExistence type="predicted"/>
<dbReference type="EMBL" id="JAGKQM010000009">
    <property type="protein sequence ID" value="KAH0910700.1"/>
    <property type="molecule type" value="Genomic_DNA"/>
</dbReference>
<evidence type="ECO:0000313" key="3">
    <source>
        <dbReference type="Proteomes" id="UP000824890"/>
    </source>
</evidence>
<protein>
    <submittedName>
        <fullName evidence="2">Uncharacterized protein</fullName>
    </submittedName>
</protein>
<comment type="caution">
    <text evidence="2">The sequence shown here is derived from an EMBL/GenBank/DDBJ whole genome shotgun (WGS) entry which is preliminary data.</text>
</comment>
<sequence length="138" mass="16366">MVSSTSKSKSNYPCLLYKKGKASSQQMSMSYYRYFSNFQIVNVGLAFYIWVRCLQLVYFLEIGVSTAYGHNLIDLWLVLEICTCWSLEKRTWLDCYAFFILSSMEWLSHIEFIWSVRRRYLIWKFSRDICGAVYGFGV</sequence>
<keyword evidence="1" id="KW-0812">Transmembrane</keyword>
<evidence type="ECO:0000256" key="1">
    <source>
        <dbReference type="SAM" id="Phobius"/>
    </source>
</evidence>
<feature type="transmembrane region" description="Helical" evidence="1">
    <location>
        <begin position="31"/>
        <end position="51"/>
    </location>
</feature>
<accession>A0ABQ8C0W3</accession>
<name>A0ABQ8C0W3_BRANA</name>
<keyword evidence="1" id="KW-0472">Membrane</keyword>